<evidence type="ECO:0000259" key="1">
    <source>
        <dbReference type="SMART" id="SM00670"/>
    </source>
</evidence>
<proteinExistence type="predicted"/>
<dbReference type="Proteomes" id="UP001374535">
    <property type="component" value="Chromosome 5"/>
</dbReference>
<protein>
    <recommendedName>
        <fullName evidence="1">PIN domain-containing protein</fullName>
    </recommendedName>
</protein>
<evidence type="ECO:0000313" key="3">
    <source>
        <dbReference type="Proteomes" id="UP001374535"/>
    </source>
</evidence>
<dbReference type="PANTHER" id="PTHR23355">
    <property type="entry name" value="RIBONUCLEASE"/>
    <property type="match status" value="1"/>
</dbReference>
<dbReference type="Gene3D" id="3.40.50.1010">
    <property type="entry name" value="5'-nuclease"/>
    <property type="match status" value="1"/>
</dbReference>
<organism evidence="2 3">
    <name type="scientific">Vigna mungo</name>
    <name type="common">Black gram</name>
    <name type="synonym">Phaseolus mungo</name>
    <dbReference type="NCBI Taxonomy" id="3915"/>
    <lineage>
        <taxon>Eukaryota</taxon>
        <taxon>Viridiplantae</taxon>
        <taxon>Streptophyta</taxon>
        <taxon>Embryophyta</taxon>
        <taxon>Tracheophyta</taxon>
        <taxon>Spermatophyta</taxon>
        <taxon>Magnoliopsida</taxon>
        <taxon>eudicotyledons</taxon>
        <taxon>Gunneridae</taxon>
        <taxon>Pentapetalae</taxon>
        <taxon>rosids</taxon>
        <taxon>fabids</taxon>
        <taxon>Fabales</taxon>
        <taxon>Fabaceae</taxon>
        <taxon>Papilionoideae</taxon>
        <taxon>50 kb inversion clade</taxon>
        <taxon>NPAAA clade</taxon>
        <taxon>indigoferoid/millettioid clade</taxon>
        <taxon>Phaseoleae</taxon>
        <taxon>Vigna</taxon>
    </lineage>
</organism>
<dbReference type="SUPFAM" id="SSF88723">
    <property type="entry name" value="PIN domain-like"/>
    <property type="match status" value="1"/>
</dbReference>
<dbReference type="GO" id="GO:0000176">
    <property type="term" value="C:nuclear exosome (RNase complex)"/>
    <property type="evidence" value="ECO:0007669"/>
    <property type="project" value="TreeGrafter"/>
</dbReference>
<dbReference type="GO" id="GO:0016075">
    <property type="term" value="P:rRNA catabolic process"/>
    <property type="evidence" value="ECO:0007669"/>
    <property type="project" value="TreeGrafter"/>
</dbReference>
<dbReference type="CDD" id="cd09862">
    <property type="entry name" value="PIN_Rrp44-like"/>
    <property type="match status" value="1"/>
</dbReference>
<feature type="domain" description="PIN" evidence="1">
    <location>
        <begin position="50"/>
        <end position="148"/>
    </location>
</feature>
<dbReference type="EMBL" id="CP144696">
    <property type="protein sequence ID" value="WVZ10377.1"/>
    <property type="molecule type" value="Genomic_DNA"/>
</dbReference>
<reference evidence="2 3" key="1">
    <citation type="journal article" date="2023" name="Life. Sci Alliance">
        <title>Evolutionary insights into 3D genome organization and epigenetic landscape of Vigna mungo.</title>
        <authorList>
            <person name="Junaid A."/>
            <person name="Singh B."/>
            <person name="Bhatia S."/>
        </authorList>
    </citation>
    <scope>NUCLEOTIDE SEQUENCE [LARGE SCALE GENOMIC DNA]</scope>
    <source>
        <strain evidence="2">Urdbean</strain>
    </source>
</reference>
<dbReference type="GO" id="GO:0000177">
    <property type="term" value="C:cytoplasmic exosome (RNase complex)"/>
    <property type="evidence" value="ECO:0007669"/>
    <property type="project" value="TreeGrafter"/>
</dbReference>
<name>A0AAQ3NJ29_VIGMU</name>
<dbReference type="Pfam" id="PF13638">
    <property type="entry name" value="PIN_4"/>
    <property type="match status" value="2"/>
</dbReference>
<dbReference type="AlphaFoldDB" id="A0AAQ3NJ29"/>
<dbReference type="SMART" id="SM00670">
    <property type="entry name" value="PINc"/>
    <property type="match status" value="1"/>
</dbReference>
<evidence type="ECO:0000313" key="2">
    <source>
        <dbReference type="EMBL" id="WVZ10377.1"/>
    </source>
</evidence>
<dbReference type="InterPro" id="IPR029060">
    <property type="entry name" value="PIN-like_dom_sf"/>
</dbReference>
<dbReference type="GO" id="GO:0000175">
    <property type="term" value="F:3'-5'-RNA exonuclease activity"/>
    <property type="evidence" value="ECO:0007669"/>
    <property type="project" value="TreeGrafter"/>
</dbReference>
<gene>
    <name evidence="2" type="ORF">V8G54_014907</name>
</gene>
<dbReference type="GO" id="GO:0071031">
    <property type="term" value="P:nuclear mRNA surveillance of mRNA 3'-end processing"/>
    <property type="evidence" value="ECO:0007669"/>
    <property type="project" value="TreeGrafter"/>
</dbReference>
<dbReference type="Gene3D" id="2.40.50.690">
    <property type="match status" value="1"/>
</dbReference>
<dbReference type="InterPro" id="IPR050180">
    <property type="entry name" value="RNR_Ribonuclease"/>
</dbReference>
<dbReference type="InterPro" id="IPR002716">
    <property type="entry name" value="PIN_dom"/>
</dbReference>
<accession>A0AAQ3NJ29</accession>
<keyword evidence="3" id="KW-1185">Reference proteome</keyword>
<dbReference type="GO" id="GO:0004519">
    <property type="term" value="F:endonuclease activity"/>
    <property type="evidence" value="ECO:0007669"/>
    <property type="project" value="TreeGrafter"/>
</dbReference>
<dbReference type="PANTHER" id="PTHR23355:SF35">
    <property type="entry name" value="EXOSOME COMPLEX EXONUCLEASE RRP44"/>
    <property type="match status" value="1"/>
</dbReference>
<sequence>MKVHSSSLALTDSTLFLAGALPARRHILQHTFCTVCDTSGARLNGSPSTTILVVDTNFVLHQIDLLENQAFDNIVVLSIVLEEVKNKNMAVYNRIRALCSNATKKLYVFSNEYHSGNAAIRVATQWYQNHLGGAVKVLLITNDRENKRKASEEGIFAETGSYISWHLKFESYVKSLDQPDLLDLLVRPASEDVNMEDVEDLKPSKRKVIYSEHKPMSEITSGLHRGIYHQGKLRVNRCRETPFNSVFARCNTDKNLTIWELNSIKIISTTGGNLIQTWIKANLGKLNSDMLLQNIMNRELFHVKSVEENTKSDELFPQAMDTSFSCLRSVDEVQQCHWQQQHALSMAKREDTFQQLMQITLSSIEQSEARNKRLEMQIRH</sequence>